<feature type="transmembrane region" description="Helical" evidence="1">
    <location>
        <begin position="83"/>
        <end position="104"/>
    </location>
</feature>
<organism evidence="2 3">
    <name type="scientific">Campylobacter corcagiensis</name>
    <dbReference type="NCBI Taxonomy" id="1448857"/>
    <lineage>
        <taxon>Bacteria</taxon>
        <taxon>Pseudomonadati</taxon>
        <taxon>Campylobacterota</taxon>
        <taxon>Epsilonproteobacteria</taxon>
        <taxon>Campylobacterales</taxon>
        <taxon>Campylobacteraceae</taxon>
        <taxon>Campylobacter</taxon>
    </lineage>
</organism>
<keyword evidence="1" id="KW-0812">Transmembrane</keyword>
<keyword evidence="1" id="KW-0472">Membrane</keyword>
<dbReference type="OrthoDB" id="5344050at2"/>
<dbReference type="InterPro" id="IPR045655">
    <property type="entry name" value="DUF6394"/>
</dbReference>
<protein>
    <recommendedName>
        <fullName evidence="4">Integral membrane protein</fullName>
    </recommendedName>
</protein>
<dbReference type="EMBL" id="CP063078">
    <property type="protein sequence ID" value="QOQ86850.1"/>
    <property type="molecule type" value="Genomic_DNA"/>
</dbReference>
<evidence type="ECO:0000256" key="1">
    <source>
        <dbReference type="SAM" id="Phobius"/>
    </source>
</evidence>
<gene>
    <name evidence="2" type="ORF">IMC76_06430</name>
</gene>
<keyword evidence="1" id="KW-1133">Transmembrane helix</keyword>
<dbReference type="Proteomes" id="UP000594749">
    <property type="component" value="Chromosome"/>
</dbReference>
<keyword evidence="3" id="KW-1185">Reference proteome</keyword>
<evidence type="ECO:0000313" key="2">
    <source>
        <dbReference type="EMBL" id="QOQ86850.1"/>
    </source>
</evidence>
<dbReference type="AlphaFoldDB" id="A0A7M1LEH5"/>
<proteinExistence type="predicted"/>
<evidence type="ECO:0000313" key="3">
    <source>
        <dbReference type="Proteomes" id="UP000594749"/>
    </source>
</evidence>
<accession>A0A7M1LEH5</accession>
<feature type="transmembrane region" description="Helical" evidence="1">
    <location>
        <begin position="20"/>
        <end position="44"/>
    </location>
</feature>
<reference evidence="2 3" key="1">
    <citation type="submission" date="2020-10" db="EMBL/GenBank/DDBJ databases">
        <title>Campylobacter and Helicobacter PacBio genomes.</title>
        <authorList>
            <person name="Lane C."/>
        </authorList>
    </citation>
    <scope>NUCLEOTIDE SEQUENCE [LARGE SCALE GENOMIC DNA]</scope>
    <source>
        <strain evidence="2 3">2016D-0077</strain>
    </source>
</reference>
<evidence type="ECO:0008006" key="4">
    <source>
        <dbReference type="Google" id="ProtNLM"/>
    </source>
</evidence>
<sequence>MNWGRVVHIFFTLMSFTTIAGYFYAPSAIALFVAASINLISTLLKVGVRNVLSTELFTSSVVADMHLIPAFIIYIVYPEKTDIMYSLMIGAFLCNLFSIVLTIVEAAKYKDEF</sequence>
<dbReference type="RefSeq" id="WP_025803787.1">
    <property type="nucleotide sequence ID" value="NZ_CP053842.1"/>
</dbReference>
<dbReference type="Pfam" id="PF19931">
    <property type="entry name" value="DUF6394"/>
    <property type="match status" value="1"/>
</dbReference>
<name>A0A7M1LEH5_9BACT</name>
<feature type="transmembrane region" description="Helical" evidence="1">
    <location>
        <begin position="56"/>
        <end position="77"/>
    </location>
</feature>